<dbReference type="Pfam" id="PF01464">
    <property type="entry name" value="SLT"/>
    <property type="match status" value="1"/>
</dbReference>
<dbReference type="PANTHER" id="PTHR37423:SF2">
    <property type="entry name" value="MEMBRANE-BOUND LYTIC MUREIN TRANSGLYCOSYLASE C"/>
    <property type="match status" value="1"/>
</dbReference>
<name>A0ABU4VFV6_9ACTN</name>
<feature type="domain" description="Transglycosylase SLT" evidence="1">
    <location>
        <begin position="34"/>
        <end position="146"/>
    </location>
</feature>
<evidence type="ECO:0000259" key="1">
    <source>
        <dbReference type="Pfam" id="PF01464"/>
    </source>
</evidence>
<dbReference type="EMBL" id="JAXAVX010000001">
    <property type="protein sequence ID" value="MDX8150584.1"/>
    <property type="molecule type" value="Genomic_DNA"/>
</dbReference>
<dbReference type="RefSeq" id="WP_319952729.1">
    <property type="nucleotide sequence ID" value="NZ_JAXAVX010000001.1"/>
</dbReference>
<dbReference type="Gene3D" id="1.10.530.10">
    <property type="match status" value="1"/>
</dbReference>
<dbReference type="SUPFAM" id="SSF53955">
    <property type="entry name" value="Lysozyme-like"/>
    <property type="match status" value="1"/>
</dbReference>
<evidence type="ECO:0000313" key="2">
    <source>
        <dbReference type="EMBL" id="MDX8150584.1"/>
    </source>
</evidence>
<keyword evidence="3" id="KW-1185">Reference proteome</keyword>
<gene>
    <name evidence="2" type="ORF">SK069_03180</name>
</gene>
<proteinExistence type="predicted"/>
<dbReference type="InterPro" id="IPR023346">
    <property type="entry name" value="Lysozyme-like_dom_sf"/>
</dbReference>
<sequence>MALLGVVGLAAVVLSQRVPDVVDEIRLPLRHEDIIRQQAREKGLDPSLIAAVIYAESRFRDNQVSHAGAEGLMQITPDTARDIARQSGATSFELSDLHTPQVNIAYGSWRLRHMLERFDGSVPLALAGYNAGPENAQRWLNEARGRGASFRLRDITFPETRNYVAKVLSARRDYRATYPKQLGLD</sequence>
<reference evidence="2 3" key="1">
    <citation type="submission" date="2023-11" db="EMBL/GenBank/DDBJ databases">
        <authorList>
            <person name="Xu M."/>
            <person name="Jiang T."/>
        </authorList>
    </citation>
    <scope>NUCLEOTIDE SEQUENCE [LARGE SCALE GENOMIC DNA]</scope>
    <source>
        <strain evidence="2 3">SD</strain>
    </source>
</reference>
<dbReference type="PANTHER" id="PTHR37423">
    <property type="entry name" value="SOLUBLE LYTIC MUREIN TRANSGLYCOSYLASE-RELATED"/>
    <property type="match status" value="1"/>
</dbReference>
<protein>
    <submittedName>
        <fullName evidence="2">Lytic transglycosylase domain-containing protein</fullName>
    </submittedName>
</protein>
<evidence type="ECO:0000313" key="3">
    <source>
        <dbReference type="Proteomes" id="UP001277761"/>
    </source>
</evidence>
<dbReference type="CDD" id="cd16896">
    <property type="entry name" value="LT_Slt70-like"/>
    <property type="match status" value="1"/>
</dbReference>
<dbReference type="InterPro" id="IPR008258">
    <property type="entry name" value="Transglycosylase_SLT_dom_1"/>
</dbReference>
<comment type="caution">
    <text evidence="2">The sequence shown here is derived from an EMBL/GenBank/DDBJ whole genome shotgun (WGS) entry which is preliminary data.</text>
</comment>
<accession>A0ABU4VFV6</accession>
<dbReference type="Proteomes" id="UP001277761">
    <property type="component" value="Unassembled WGS sequence"/>
</dbReference>
<organism evidence="2 3">
    <name type="scientific">Patulibacter brassicae</name>
    <dbReference type="NCBI Taxonomy" id="1705717"/>
    <lineage>
        <taxon>Bacteria</taxon>
        <taxon>Bacillati</taxon>
        <taxon>Actinomycetota</taxon>
        <taxon>Thermoleophilia</taxon>
        <taxon>Solirubrobacterales</taxon>
        <taxon>Patulibacteraceae</taxon>
        <taxon>Patulibacter</taxon>
    </lineage>
</organism>